<evidence type="ECO:0000313" key="3">
    <source>
        <dbReference type="Proteomes" id="UP000193560"/>
    </source>
</evidence>
<organism evidence="2 3">
    <name type="scientific">Absidia repens</name>
    <dbReference type="NCBI Taxonomy" id="90262"/>
    <lineage>
        <taxon>Eukaryota</taxon>
        <taxon>Fungi</taxon>
        <taxon>Fungi incertae sedis</taxon>
        <taxon>Mucoromycota</taxon>
        <taxon>Mucoromycotina</taxon>
        <taxon>Mucoromycetes</taxon>
        <taxon>Mucorales</taxon>
        <taxon>Cunninghamellaceae</taxon>
        <taxon>Absidia</taxon>
    </lineage>
</organism>
<name>A0A1X2HY33_9FUNG</name>
<evidence type="ECO:0000313" key="2">
    <source>
        <dbReference type="EMBL" id="ORZ05073.1"/>
    </source>
</evidence>
<reference evidence="2 3" key="1">
    <citation type="submission" date="2016-07" db="EMBL/GenBank/DDBJ databases">
        <title>Pervasive Adenine N6-methylation of Active Genes in Fungi.</title>
        <authorList>
            <consortium name="DOE Joint Genome Institute"/>
            <person name="Mondo S.J."/>
            <person name="Dannebaum R.O."/>
            <person name="Kuo R.C."/>
            <person name="Labutti K."/>
            <person name="Haridas S."/>
            <person name="Kuo A."/>
            <person name="Salamov A."/>
            <person name="Ahrendt S.R."/>
            <person name="Lipzen A."/>
            <person name="Sullivan W."/>
            <person name="Andreopoulos W.B."/>
            <person name="Clum A."/>
            <person name="Lindquist E."/>
            <person name="Daum C."/>
            <person name="Ramamoorthy G.K."/>
            <person name="Gryganskyi A."/>
            <person name="Culley D."/>
            <person name="Magnuson J.K."/>
            <person name="James T.Y."/>
            <person name="O'Malley M.A."/>
            <person name="Stajich J.E."/>
            <person name="Spatafora J.W."/>
            <person name="Visel A."/>
            <person name="Grigoriev I.V."/>
        </authorList>
    </citation>
    <scope>NUCLEOTIDE SEQUENCE [LARGE SCALE GENOMIC DNA]</scope>
    <source>
        <strain evidence="2 3">NRRL 1336</strain>
    </source>
</reference>
<sequence length="107" mass="11815">MLFSPIYQPTLVLIVSALLPLVACYNGDSLSGLILLADNKDIRSGVLSADHRCQDYPKNFPVSRITNRGTVHCTLWTESQCQGSQYIVPAHYELASPKDISFKSVIC</sequence>
<gene>
    <name evidence="2" type="ORF">BCR42DRAFT_182762</name>
</gene>
<feature type="signal peptide" evidence="1">
    <location>
        <begin position="1"/>
        <end position="24"/>
    </location>
</feature>
<dbReference type="Proteomes" id="UP000193560">
    <property type="component" value="Unassembled WGS sequence"/>
</dbReference>
<protein>
    <recommendedName>
        <fullName evidence="4">Secreted protein</fullName>
    </recommendedName>
</protein>
<proteinExistence type="predicted"/>
<accession>A0A1X2HY33</accession>
<comment type="caution">
    <text evidence="2">The sequence shown here is derived from an EMBL/GenBank/DDBJ whole genome shotgun (WGS) entry which is preliminary data.</text>
</comment>
<dbReference type="STRING" id="90262.A0A1X2HY33"/>
<dbReference type="EMBL" id="MCGE01000046">
    <property type="protein sequence ID" value="ORZ05073.1"/>
    <property type="molecule type" value="Genomic_DNA"/>
</dbReference>
<evidence type="ECO:0000256" key="1">
    <source>
        <dbReference type="SAM" id="SignalP"/>
    </source>
</evidence>
<feature type="chain" id="PRO_5012733269" description="Secreted protein" evidence="1">
    <location>
        <begin position="25"/>
        <end position="107"/>
    </location>
</feature>
<dbReference type="OrthoDB" id="2220192at2759"/>
<dbReference type="AlphaFoldDB" id="A0A1X2HY33"/>
<evidence type="ECO:0008006" key="4">
    <source>
        <dbReference type="Google" id="ProtNLM"/>
    </source>
</evidence>
<keyword evidence="3" id="KW-1185">Reference proteome</keyword>
<keyword evidence="1" id="KW-0732">Signal</keyword>